<dbReference type="PANTHER" id="PTHR46018">
    <property type="entry name" value="ZINC PHOSPHODIESTERASE ELAC PROTEIN 1"/>
    <property type="match status" value="1"/>
</dbReference>
<dbReference type="EC" id="3.1.26.11" evidence="2 10"/>
<keyword evidence="7 10" id="KW-0378">Hydrolase</keyword>
<feature type="binding site" evidence="10">
    <location>
        <position position="94"/>
    </location>
    <ligand>
        <name>Zn(2+)</name>
        <dbReference type="ChEBI" id="CHEBI:29105"/>
        <label>2</label>
        <note>catalytic</note>
    </ligand>
</feature>
<evidence type="ECO:0000256" key="1">
    <source>
        <dbReference type="ARBA" id="ARBA00011738"/>
    </source>
</evidence>
<feature type="binding site" evidence="10">
    <location>
        <position position="89"/>
    </location>
    <ligand>
        <name>Zn(2+)</name>
        <dbReference type="ChEBI" id="CHEBI:29105"/>
        <label>1</label>
        <note>catalytic</note>
    </ligand>
</feature>
<comment type="function">
    <text evidence="9 10">Zinc phosphodiesterase, which displays some tRNA 3'-processing endonuclease activity. Probably involved in tRNA maturation, by removing a 3'-trailer from precursor tRNA.</text>
</comment>
<protein>
    <recommendedName>
        <fullName evidence="2 10">Ribonuclease Z</fullName>
        <shortName evidence="10">RNase Z</shortName>
        <ecNumber evidence="2 10">3.1.26.11</ecNumber>
    </recommendedName>
    <alternativeName>
        <fullName evidence="10">tRNA 3 endonuclease</fullName>
    </alternativeName>
    <alternativeName>
        <fullName evidence="10">tRNase Z</fullName>
    </alternativeName>
</protein>
<feature type="binding site" evidence="10">
    <location>
        <position position="93"/>
    </location>
    <ligand>
        <name>Zn(2+)</name>
        <dbReference type="ChEBI" id="CHEBI:29105"/>
        <label>2</label>
        <note>catalytic</note>
    </ligand>
</feature>
<dbReference type="GO" id="GO:0042781">
    <property type="term" value="F:3'-tRNA processing endoribonuclease activity"/>
    <property type="evidence" value="ECO:0007669"/>
    <property type="project" value="UniProtKB-UniRule"/>
</dbReference>
<evidence type="ECO:0000256" key="5">
    <source>
        <dbReference type="ARBA" id="ARBA00022723"/>
    </source>
</evidence>
<feature type="binding site" evidence="10">
    <location>
        <position position="166"/>
    </location>
    <ligand>
        <name>Zn(2+)</name>
        <dbReference type="ChEBI" id="CHEBI:29105"/>
        <label>1</label>
        <note>catalytic</note>
    </ligand>
</feature>
<evidence type="ECO:0000256" key="7">
    <source>
        <dbReference type="ARBA" id="ARBA00022801"/>
    </source>
</evidence>
<dbReference type="InterPro" id="IPR013471">
    <property type="entry name" value="RNase_Z/BN"/>
</dbReference>
<dbReference type="InterPro" id="IPR036866">
    <property type="entry name" value="RibonucZ/Hydroxyglut_hydro"/>
</dbReference>
<organism evidence="12 13">
    <name type="scientific">Thermolongibacillus altinsuensis</name>
    <dbReference type="NCBI Taxonomy" id="575256"/>
    <lineage>
        <taxon>Bacteria</taxon>
        <taxon>Bacillati</taxon>
        <taxon>Bacillota</taxon>
        <taxon>Bacilli</taxon>
        <taxon>Bacillales</taxon>
        <taxon>Anoxybacillaceae</taxon>
        <taxon>Thermolongibacillus</taxon>
    </lineage>
</organism>
<evidence type="ECO:0000256" key="10">
    <source>
        <dbReference type="HAMAP-Rule" id="MF_01818"/>
    </source>
</evidence>
<dbReference type="Pfam" id="PF23023">
    <property type="entry name" value="Anti-Pycsar_Apyc1"/>
    <property type="match status" value="1"/>
</dbReference>
<dbReference type="Pfam" id="PF12706">
    <property type="entry name" value="Lactamase_B_2"/>
    <property type="match status" value="1"/>
</dbReference>
<dbReference type="NCBIfam" id="TIGR02651">
    <property type="entry name" value="RNase_Z"/>
    <property type="match status" value="1"/>
</dbReference>
<comment type="subunit">
    <text evidence="1 10">Homodimer.</text>
</comment>
<dbReference type="HAMAP" id="MF_01818">
    <property type="entry name" value="RNase_Z_BN"/>
    <property type="match status" value="1"/>
</dbReference>
<dbReference type="NCBIfam" id="NF000801">
    <property type="entry name" value="PRK00055.1-3"/>
    <property type="match status" value="1"/>
</dbReference>
<gene>
    <name evidence="10" type="primary">rnz</name>
    <name evidence="12" type="ORF">EDD69_10128</name>
</gene>
<evidence type="ECO:0000313" key="12">
    <source>
        <dbReference type="EMBL" id="TCL53024.1"/>
    </source>
</evidence>
<keyword evidence="13" id="KW-1185">Reference proteome</keyword>
<comment type="cofactor">
    <cofactor evidence="10">
        <name>Zn(2+)</name>
        <dbReference type="ChEBI" id="CHEBI:29105"/>
    </cofactor>
    <text evidence="10">Binds 2 Zn(2+) ions.</text>
</comment>
<evidence type="ECO:0000256" key="2">
    <source>
        <dbReference type="ARBA" id="ARBA00012477"/>
    </source>
</evidence>
<dbReference type="AlphaFoldDB" id="A0A4R1QQH8"/>
<dbReference type="EMBL" id="SLUL01000001">
    <property type="protein sequence ID" value="TCL53024.1"/>
    <property type="molecule type" value="Genomic_DNA"/>
</dbReference>
<dbReference type="GO" id="GO:0042802">
    <property type="term" value="F:identical protein binding"/>
    <property type="evidence" value="ECO:0007669"/>
    <property type="project" value="UniProtKB-ARBA"/>
</dbReference>
<evidence type="ECO:0000313" key="13">
    <source>
        <dbReference type="Proteomes" id="UP000295658"/>
    </source>
</evidence>
<dbReference type="PANTHER" id="PTHR46018:SF2">
    <property type="entry name" value="ZINC PHOSPHODIESTERASE ELAC PROTEIN 1"/>
    <property type="match status" value="1"/>
</dbReference>
<dbReference type="CDD" id="cd07717">
    <property type="entry name" value="RNaseZ_ZiPD-like_MBL-fold"/>
    <property type="match status" value="1"/>
</dbReference>
<dbReference type="GO" id="GO:0008270">
    <property type="term" value="F:zinc ion binding"/>
    <property type="evidence" value="ECO:0007669"/>
    <property type="project" value="UniProtKB-UniRule"/>
</dbReference>
<keyword evidence="5 10" id="KW-0479">Metal-binding</keyword>
<comment type="catalytic activity">
    <reaction evidence="10">
        <text>Endonucleolytic cleavage of RNA, removing extra 3' nucleotides from tRNA precursor, generating 3' termini of tRNAs. A 3'-hydroxy group is left at the tRNA terminus and a 5'-phosphoryl group is left at the trailer molecule.</text>
        <dbReference type="EC" id="3.1.26.11"/>
    </reaction>
</comment>
<sequence>MANANVLLLNCAKKLGKLAKKVGGMALELVFLGTGAGVPSKGRNVSAIALQLLEERGATWLFDCGEATQHQILHTSIRPRRIEKIFITHLHGDHIFGLPGLLGSRSFQDGDTALTVYGPKGIRAFIETALSVSMTHVRYPLHIVEIEEGVIFEDEQFIVSAKKLAHGIPCFGYRIVEKDLPGPLLVERLKEMGIRPGPIYQQIKQGKTVVLEDGRVIDGSEFVGPPIPGRVVTVLGDTRFCEQSIELAKDADVLIHEATFSASEEKLAYDYFHATTAQAAEVAKRAGAKKLILTHISSRYQGTMCDELLAEAKAIFPHVEMAEDFASFSIPKKK</sequence>
<accession>A0A4R1QQH8</accession>
<dbReference type="NCBIfam" id="NF000800">
    <property type="entry name" value="PRK00055.1-1"/>
    <property type="match status" value="1"/>
</dbReference>
<keyword evidence="4 10" id="KW-0540">Nuclease</keyword>
<evidence type="ECO:0000256" key="9">
    <source>
        <dbReference type="ARBA" id="ARBA00057812"/>
    </source>
</evidence>
<evidence type="ECO:0000256" key="8">
    <source>
        <dbReference type="ARBA" id="ARBA00022833"/>
    </source>
</evidence>
<reference evidence="12 13" key="1">
    <citation type="submission" date="2019-03" db="EMBL/GenBank/DDBJ databases">
        <title>Genomic Encyclopedia of Type Strains, Phase IV (KMG-IV): sequencing the most valuable type-strain genomes for metagenomic binning, comparative biology and taxonomic classification.</title>
        <authorList>
            <person name="Goeker M."/>
        </authorList>
    </citation>
    <scope>NUCLEOTIDE SEQUENCE [LARGE SCALE GENOMIC DNA]</scope>
    <source>
        <strain evidence="12 13">DSM 24979</strain>
    </source>
</reference>
<feature type="domain" description="Metallo-beta-lactamase" evidence="11">
    <location>
        <begin position="228"/>
        <end position="296"/>
    </location>
</feature>
<proteinExistence type="inferred from homology"/>
<evidence type="ECO:0000256" key="3">
    <source>
        <dbReference type="ARBA" id="ARBA00022694"/>
    </source>
</evidence>
<dbReference type="SUPFAM" id="SSF56281">
    <property type="entry name" value="Metallo-hydrolase/oxidoreductase"/>
    <property type="match status" value="1"/>
</dbReference>
<dbReference type="Proteomes" id="UP000295658">
    <property type="component" value="Unassembled WGS sequence"/>
</dbReference>
<dbReference type="InterPro" id="IPR001279">
    <property type="entry name" value="Metallo-B-lactamas"/>
</dbReference>
<feature type="active site" description="Proton acceptor" evidence="10">
    <location>
        <position position="93"/>
    </location>
</feature>
<feature type="binding site" evidence="10">
    <location>
        <position position="237"/>
    </location>
    <ligand>
        <name>Zn(2+)</name>
        <dbReference type="ChEBI" id="CHEBI:29105"/>
        <label>1</label>
        <note>catalytic</note>
    </ligand>
</feature>
<comment type="similarity">
    <text evidence="10">Belongs to the RNase Z family.</text>
</comment>
<keyword evidence="6 10" id="KW-0255">Endonuclease</keyword>
<evidence type="ECO:0000256" key="6">
    <source>
        <dbReference type="ARBA" id="ARBA00022759"/>
    </source>
</evidence>
<name>A0A4R1QQH8_9BACL</name>
<feature type="binding site" evidence="10">
    <location>
        <position position="91"/>
    </location>
    <ligand>
        <name>Zn(2+)</name>
        <dbReference type="ChEBI" id="CHEBI:29105"/>
        <label>1</label>
        <note>catalytic</note>
    </ligand>
</feature>
<dbReference type="FunFam" id="3.60.15.10:FF:000002">
    <property type="entry name" value="Ribonuclease Z"/>
    <property type="match status" value="1"/>
</dbReference>
<feature type="binding site" evidence="10">
    <location>
        <position position="237"/>
    </location>
    <ligand>
        <name>Zn(2+)</name>
        <dbReference type="ChEBI" id="CHEBI:29105"/>
        <label>2</label>
        <note>catalytic</note>
    </ligand>
</feature>
<evidence type="ECO:0000256" key="4">
    <source>
        <dbReference type="ARBA" id="ARBA00022722"/>
    </source>
</evidence>
<dbReference type="Gene3D" id="3.60.15.10">
    <property type="entry name" value="Ribonuclease Z/Hydroxyacylglutathione hydrolase-like"/>
    <property type="match status" value="1"/>
</dbReference>
<comment type="caution">
    <text evidence="12">The sequence shown here is derived from an EMBL/GenBank/DDBJ whole genome shotgun (WGS) entry which is preliminary data.</text>
</comment>
<evidence type="ECO:0000259" key="11">
    <source>
        <dbReference type="Pfam" id="PF12706"/>
    </source>
</evidence>
<feature type="binding site" evidence="10">
    <location>
        <position position="295"/>
    </location>
    <ligand>
        <name>Zn(2+)</name>
        <dbReference type="ChEBI" id="CHEBI:29105"/>
        <label>2</label>
        <note>catalytic</note>
    </ligand>
</feature>
<keyword evidence="8 10" id="KW-0862">Zinc</keyword>
<keyword evidence="3 10" id="KW-0819">tRNA processing</keyword>